<dbReference type="Proteomes" id="UP000000263">
    <property type="component" value="Chromosome"/>
</dbReference>
<dbReference type="PANTHER" id="PTHR37938">
    <property type="entry name" value="BLL0215 PROTEIN"/>
    <property type="match status" value="1"/>
</dbReference>
<organism evidence="3 4">
    <name type="scientific">Roseiflexus castenholzii (strain DSM 13941 / HLO8)</name>
    <dbReference type="NCBI Taxonomy" id="383372"/>
    <lineage>
        <taxon>Bacteria</taxon>
        <taxon>Bacillati</taxon>
        <taxon>Chloroflexota</taxon>
        <taxon>Chloroflexia</taxon>
        <taxon>Chloroflexales</taxon>
        <taxon>Roseiflexineae</taxon>
        <taxon>Roseiflexaceae</taxon>
        <taxon>Roseiflexus</taxon>
    </lineage>
</organism>
<feature type="transmembrane region" description="Helical" evidence="1">
    <location>
        <begin position="343"/>
        <end position="363"/>
    </location>
</feature>
<accession>A7NHN2</accession>
<reference evidence="3 4" key="1">
    <citation type="submission" date="2007-08" db="EMBL/GenBank/DDBJ databases">
        <title>Complete sequence of Roseiflexus castenholzii DSM 13941.</title>
        <authorList>
            <consortium name="US DOE Joint Genome Institute"/>
            <person name="Copeland A."/>
            <person name="Lucas S."/>
            <person name="Lapidus A."/>
            <person name="Barry K."/>
            <person name="Glavina del Rio T."/>
            <person name="Dalin E."/>
            <person name="Tice H."/>
            <person name="Pitluck S."/>
            <person name="Thompson L.S."/>
            <person name="Brettin T."/>
            <person name="Bruce D."/>
            <person name="Detter J.C."/>
            <person name="Han C."/>
            <person name="Tapia R."/>
            <person name="Schmutz J."/>
            <person name="Larimer F."/>
            <person name="Land M."/>
            <person name="Hauser L."/>
            <person name="Kyrpides N."/>
            <person name="Mikhailova N."/>
            <person name="Bryant D.A."/>
            <person name="Hanada S."/>
            <person name="Tsukatani Y."/>
            <person name="Richardson P."/>
        </authorList>
    </citation>
    <scope>NUCLEOTIDE SEQUENCE [LARGE SCALE GENOMIC DNA]</scope>
    <source>
        <strain evidence="4">DSM 13941 / HLO8</strain>
    </source>
</reference>
<feature type="domain" description="YdbS-like PH" evidence="2">
    <location>
        <begin position="392"/>
        <end position="446"/>
    </location>
</feature>
<evidence type="ECO:0000313" key="3">
    <source>
        <dbReference type="EMBL" id="ABU56979.1"/>
    </source>
</evidence>
<keyword evidence="1" id="KW-0812">Transmembrane</keyword>
<keyword evidence="4" id="KW-1185">Reference proteome</keyword>
<dbReference type="KEGG" id="rca:Rcas_0863"/>
<feature type="transmembrane region" description="Helical" evidence="1">
    <location>
        <begin position="35"/>
        <end position="60"/>
    </location>
</feature>
<dbReference type="STRING" id="383372.Rcas_0863"/>
<evidence type="ECO:0000259" key="2">
    <source>
        <dbReference type="Pfam" id="PF03703"/>
    </source>
</evidence>
<proteinExistence type="predicted"/>
<protein>
    <recommendedName>
        <fullName evidence="2">YdbS-like PH domain-containing protein</fullName>
    </recommendedName>
</protein>
<feature type="transmembrane region" description="Helical" evidence="1">
    <location>
        <begin position="317"/>
        <end position="337"/>
    </location>
</feature>
<evidence type="ECO:0000313" key="4">
    <source>
        <dbReference type="Proteomes" id="UP000000263"/>
    </source>
</evidence>
<dbReference type="eggNOG" id="COG3428">
    <property type="taxonomic scope" value="Bacteria"/>
</dbReference>
<dbReference type="Pfam" id="PF03703">
    <property type="entry name" value="bPH_2"/>
    <property type="match status" value="1"/>
</dbReference>
<feature type="transmembrane region" description="Helical" evidence="1">
    <location>
        <begin position="142"/>
        <end position="162"/>
    </location>
</feature>
<feature type="transmembrane region" description="Helical" evidence="1">
    <location>
        <begin position="102"/>
        <end position="122"/>
    </location>
</feature>
<dbReference type="EMBL" id="CP000804">
    <property type="protein sequence ID" value="ABU56979.1"/>
    <property type="molecule type" value="Genomic_DNA"/>
</dbReference>
<dbReference type="InterPro" id="IPR005182">
    <property type="entry name" value="YdbS-like_PH"/>
</dbReference>
<feature type="transmembrane region" description="Helical" evidence="1">
    <location>
        <begin position="72"/>
        <end position="90"/>
    </location>
</feature>
<sequence>MMTEPKLPIPLELEPDEQVVLVGKRHWIELLQSSLVFLVIAVITAAIALFRAAGGALLIMREGVTRPLTDPINIALFTLLLVLVALWARGEAKKQRRKDTPWRNPDVLYLLAIFALGAAIWFRLSGGELIVIDPTYSRAGDAINIVLSVTTLLMLAAVAYLYNDWRNDVLIVTNRRVIYDEETMFIRHVRQQILIDDIQQVNVRADTYQATLFGYGKIIIRSFSPRTLEFDFAARPREIEKAIMDQVRNLRRRQEPDLLRTLIEDQVYGNKPQQQSAPSVQVRAQRFPLPALYPPNPEIFPDRIVWRPSWVYVLIRLLRPLGGFAITMVVLALLVQFSLIDGVTVTLLVFAALLFFGVWGWWIREALIHDNYILTRTDIIDIDRRPLGPENTRRAQLSAIQNISFDVSFVERLLGLGTVVVETGGAAGGKFTFDHVPDPRGVQATINDYLTDFRKHEKERQLRDSLALLKQYDQLQREHGEKMDRASFEKAVEELVGRSLSRNSSDPYGSTSPNGAVYTEVETHMRRMARQARRRATIRALRERMRRRSHEQPS</sequence>
<evidence type="ECO:0000256" key="1">
    <source>
        <dbReference type="SAM" id="Phobius"/>
    </source>
</evidence>
<name>A7NHN2_ROSCS</name>
<dbReference type="AlphaFoldDB" id="A7NHN2"/>
<gene>
    <name evidence="3" type="ordered locus">Rcas_0863</name>
</gene>
<keyword evidence="1" id="KW-0472">Membrane</keyword>
<dbReference type="RefSeq" id="WP_012119409.1">
    <property type="nucleotide sequence ID" value="NC_009767.1"/>
</dbReference>
<dbReference type="PANTHER" id="PTHR37938:SF1">
    <property type="entry name" value="BLL0215 PROTEIN"/>
    <property type="match status" value="1"/>
</dbReference>
<keyword evidence="1" id="KW-1133">Transmembrane helix</keyword>
<dbReference type="HOGENOM" id="CLU_539504_0_0_0"/>